<evidence type="ECO:0000256" key="1">
    <source>
        <dbReference type="SAM" id="Phobius"/>
    </source>
</evidence>
<feature type="transmembrane region" description="Helical" evidence="1">
    <location>
        <begin position="52"/>
        <end position="72"/>
    </location>
</feature>
<feature type="transmembrane region" description="Helical" evidence="1">
    <location>
        <begin position="118"/>
        <end position="136"/>
    </location>
</feature>
<accession>A0A5J4PVM5</accession>
<dbReference type="AlphaFoldDB" id="A0A5J4PVM5"/>
<reference evidence="2" key="1">
    <citation type="submission" date="2019-03" db="EMBL/GenBank/DDBJ databases">
        <title>Single cell metagenomics reveals metabolic interactions within the superorganism composed of flagellate Streblomastix strix and complex community of Bacteroidetes bacteria on its surface.</title>
        <authorList>
            <person name="Treitli S.C."/>
            <person name="Kolisko M."/>
            <person name="Husnik F."/>
            <person name="Keeling P."/>
            <person name="Hampl V."/>
        </authorList>
    </citation>
    <scope>NUCLEOTIDE SEQUENCE</scope>
    <source>
        <strain evidence="2">STM</strain>
    </source>
</reference>
<feature type="transmembrane region" description="Helical" evidence="1">
    <location>
        <begin position="93"/>
        <end position="112"/>
    </location>
</feature>
<keyword evidence="1" id="KW-1133">Transmembrane helix</keyword>
<proteinExistence type="predicted"/>
<keyword evidence="1" id="KW-0812">Transmembrane</keyword>
<keyword evidence="1" id="KW-0472">Membrane</keyword>
<feature type="transmembrane region" description="Helical" evidence="1">
    <location>
        <begin position="12"/>
        <end position="32"/>
    </location>
</feature>
<gene>
    <name evidence="2" type="ORF">EZS27_036395</name>
</gene>
<protein>
    <submittedName>
        <fullName evidence="2">Uncharacterized protein</fullName>
    </submittedName>
</protein>
<organism evidence="2">
    <name type="scientific">termite gut metagenome</name>
    <dbReference type="NCBI Taxonomy" id="433724"/>
    <lineage>
        <taxon>unclassified sequences</taxon>
        <taxon>metagenomes</taxon>
        <taxon>organismal metagenomes</taxon>
    </lineage>
</organism>
<evidence type="ECO:0000313" key="2">
    <source>
        <dbReference type="EMBL" id="KAA6312719.1"/>
    </source>
</evidence>
<comment type="caution">
    <text evidence="2">The sequence shown here is derived from an EMBL/GenBank/DDBJ whole genome shotgun (WGS) entry which is preliminary data.</text>
</comment>
<dbReference type="EMBL" id="SNRY01006379">
    <property type="protein sequence ID" value="KAA6312719.1"/>
    <property type="molecule type" value="Genomic_DNA"/>
</dbReference>
<name>A0A5J4PVM5_9ZZZZ</name>
<sequence>MKTEIKHTLKIVSVQFWLFPVIPVLLGIAYEFEFLPVGVYADDTYIRYVLETMGVLITIACIPLALKLLLIIKKRKKEKTALPVALKQYTCLCMVRLLLLELVVVFNIIVSYITMNSFSGFCVLMALIALVFCIPTKKHVYAELKSK</sequence>